<keyword evidence="2" id="KW-1185">Reference proteome</keyword>
<accession>A0AAN8RTY7</accession>
<comment type="caution">
    <text evidence="1">The sequence shown here is derived from an EMBL/GenBank/DDBJ whole genome shotgun (WGS) entry which is preliminary data.</text>
</comment>
<proteinExistence type="predicted"/>
<evidence type="ECO:0000313" key="2">
    <source>
        <dbReference type="Proteomes" id="UP001307849"/>
    </source>
</evidence>
<name>A0AAN8RTY7_9PEZI</name>
<organism evidence="1 2">
    <name type="scientific">Arthrobotrys conoides</name>
    <dbReference type="NCBI Taxonomy" id="74498"/>
    <lineage>
        <taxon>Eukaryota</taxon>
        <taxon>Fungi</taxon>
        <taxon>Dikarya</taxon>
        <taxon>Ascomycota</taxon>
        <taxon>Pezizomycotina</taxon>
        <taxon>Orbiliomycetes</taxon>
        <taxon>Orbiliales</taxon>
        <taxon>Orbiliaceae</taxon>
        <taxon>Arthrobotrys</taxon>
    </lineage>
</organism>
<dbReference type="AlphaFoldDB" id="A0AAN8RTY7"/>
<dbReference type="Proteomes" id="UP001307849">
    <property type="component" value="Unassembled WGS sequence"/>
</dbReference>
<protein>
    <submittedName>
        <fullName evidence="1">Uncharacterized protein</fullName>
    </submittedName>
</protein>
<sequence>MFVADTTKAIRTRELRIVSNAYYTLLEIFAQGGQLFSEDASPTLTELPEMKSKADSDLHDVKSKLGINSTKISELNKSVVAVKSQVTNLSGGMASVYLAGVGLLTWYIRLSTVAERYSTYSCSSHE</sequence>
<reference evidence="1 2" key="1">
    <citation type="submission" date="2019-10" db="EMBL/GenBank/DDBJ databases">
        <authorList>
            <person name="Palmer J.M."/>
        </authorList>
    </citation>
    <scope>NUCLEOTIDE SEQUENCE [LARGE SCALE GENOMIC DNA]</scope>
    <source>
        <strain evidence="1 2">TWF506</strain>
    </source>
</reference>
<evidence type="ECO:0000313" key="1">
    <source>
        <dbReference type="EMBL" id="KAK6513977.1"/>
    </source>
</evidence>
<gene>
    <name evidence="1" type="ORF">TWF506_008407</name>
</gene>
<dbReference type="EMBL" id="JAVHJM010000005">
    <property type="protein sequence ID" value="KAK6513977.1"/>
    <property type="molecule type" value="Genomic_DNA"/>
</dbReference>